<keyword evidence="6" id="KW-1185">Reference proteome</keyword>
<evidence type="ECO:0000256" key="3">
    <source>
        <dbReference type="ARBA" id="ARBA00022475"/>
    </source>
</evidence>
<evidence type="ECO:0000313" key="5">
    <source>
        <dbReference type="EMBL" id="MFC5589398.1"/>
    </source>
</evidence>
<keyword evidence="4" id="KW-1133">Transmembrane helix</keyword>
<gene>
    <name evidence="5" type="ORF">ACFPRA_10900</name>
</gene>
<dbReference type="PANTHER" id="PTHR43045">
    <property type="entry name" value="SHIKIMATE TRANSPORTER"/>
    <property type="match status" value="1"/>
</dbReference>
<keyword evidence="3" id="KW-1003">Cell membrane</keyword>
<dbReference type="EMBL" id="JBHSNO010000005">
    <property type="protein sequence ID" value="MFC5589398.1"/>
    <property type="molecule type" value="Genomic_DNA"/>
</dbReference>
<dbReference type="PANTHER" id="PTHR43045:SF1">
    <property type="entry name" value="SHIKIMATE TRANSPORTER"/>
    <property type="match status" value="1"/>
</dbReference>
<keyword evidence="4" id="KW-0812">Transmembrane</keyword>
<protein>
    <submittedName>
        <fullName evidence="5">Uncharacterized protein</fullName>
    </submittedName>
</protein>
<comment type="subcellular location">
    <subcellularLocation>
        <location evidence="1">Cell membrane</location>
        <topology evidence="1">Multi-pass membrane protein</topology>
    </subcellularLocation>
</comment>
<organism evidence="5 6">
    <name type="scientific">Sporosarcina soli</name>
    <dbReference type="NCBI Taxonomy" id="334736"/>
    <lineage>
        <taxon>Bacteria</taxon>
        <taxon>Bacillati</taxon>
        <taxon>Bacillota</taxon>
        <taxon>Bacilli</taxon>
        <taxon>Bacillales</taxon>
        <taxon>Caryophanaceae</taxon>
        <taxon>Sporosarcina</taxon>
    </lineage>
</organism>
<feature type="transmembrane region" description="Helical" evidence="4">
    <location>
        <begin position="39"/>
        <end position="60"/>
    </location>
</feature>
<accession>A0ABW0TK90</accession>
<dbReference type="InterPro" id="IPR036259">
    <property type="entry name" value="MFS_trans_sf"/>
</dbReference>
<evidence type="ECO:0000256" key="4">
    <source>
        <dbReference type="SAM" id="Phobius"/>
    </source>
</evidence>
<feature type="transmembrane region" description="Helical" evidence="4">
    <location>
        <begin position="67"/>
        <end position="87"/>
    </location>
</feature>
<reference evidence="6" key="1">
    <citation type="journal article" date="2019" name="Int. J. Syst. Evol. Microbiol.">
        <title>The Global Catalogue of Microorganisms (GCM) 10K type strain sequencing project: providing services to taxonomists for standard genome sequencing and annotation.</title>
        <authorList>
            <consortium name="The Broad Institute Genomics Platform"/>
            <consortium name="The Broad Institute Genome Sequencing Center for Infectious Disease"/>
            <person name="Wu L."/>
            <person name="Ma J."/>
        </authorList>
    </citation>
    <scope>NUCLEOTIDE SEQUENCE [LARGE SCALE GENOMIC DNA]</scope>
    <source>
        <strain evidence="6">CGMCC 4.1434</strain>
    </source>
</reference>
<dbReference type="Proteomes" id="UP001596109">
    <property type="component" value="Unassembled WGS sequence"/>
</dbReference>
<proteinExistence type="predicted"/>
<dbReference type="SUPFAM" id="SSF103473">
    <property type="entry name" value="MFS general substrate transporter"/>
    <property type="match status" value="1"/>
</dbReference>
<evidence type="ECO:0000256" key="1">
    <source>
        <dbReference type="ARBA" id="ARBA00004651"/>
    </source>
</evidence>
<evidence type="ECO:0000313" key="6">
    <source>
        <dbReference type="Proteomes" id="UP001596109"/>
    </source>
</evidence>
<name>A0ABW0TK90_9BACL</name>
<comment type="caution">
    <text evidence="5">The sequence shown here is derived from an EMBL/GenBank/DDBJ whole genome shotgun (WGS) entry which is preliminary data.</text>
</comment>
<dbReference type="RefSeq" id="WP_381434011.1">
    <property type="nucleotide sequence ID" value="NZ_JBHSNO010000005.1"/>
</dbReference>
<keyword evidence="4" id="KW-0472">Membrane</keyword>
<evidence type="ECO:0000256" key="2">
    <source>
        <dbReference type="ARBA" id="ARBA00022448"/>
    </source>
</evidence>
<sequence length="114" mass="12088">MRRCATVLSMCPHNIQAGAQPALIAQAFPARLRYSGASIGLQIPAIFAGGIAPLVCTYLVQVTGTIYSIGFYLAFTAVLSLIGTVLLKNLSATGEETEEMIIGSDMEQPKLVKN</sequence>
<keyword evidence="2" id="KW-0813">Transport</keyword>